<evidence type="ECO:0000313" key="2">
    <source>
        <dbReference type="EMBL" id="EAQ86929.1"/>
    </source>
</evidence>
<keyword evidence="3" id="KW-1185">Reference proteome</keyword>
<feature type="region of interest" description="Disordered" evidence="1">
    <location>
        <begin position="74"/>
        <end position="95"/>
    </location>
</feature>
<protein>
    <submittedName>
        <fullName evidence="2">Uncharacterized protein</fullName>
    </submittedName>
</protein>
<dbReference type="VEuPathDB" id="FungiDB:CHGG_08182"/>
<dbReference type="HOGENOM" id="CLU_1855044_0_0_1"/>
<dbReference type="InParanoid" id="Q2GV22"/>
<feature type="region of interest" description="Disordered" evidence="1">
    <location>
        <begin position="1"/>
        <end position="23"/>
    </location>
</feature>
<evidence type="ECO:0000256" key="1">
    <source>
        <dbReference type="SAM" id="MobiDB-lite"/>
    </source>
</evidence>
<dbReference type="GeneID" id="4393343"/>
<gene>
    <name evidence="2" type="ORF">CHGG_08182</name>
</gene>
<proteinExistence type="predicted"/>
<dbReference type="RefSeq" id="XP_001225838.1">
    <property type="nucleotide sequence ID" value="XM_001225837.1"/>
</dbReference>
<sequence>MRPCNIDKQISKQQAEPWSRKAARRSLDVHELGIEAVRLRASQTLAGNNPPHRYSAVISKARLAGAILHAQEHRDLPTPVSNPISTPQPGEQSTEWCFSPRSATMVYAPYNASAVDRWKGRTHPVLLRSRIAGKSWWR</sequence>
<dbReference type="EMBL" id="CH408033">
    <property type="protein sequence ID" value="EAQ86929.1"/>
    <property type="molecule type" value="Genomic_DNA"/>
</dbReference>
<reference evidence="3" key="1">
    <citation type="journal article" date="2015" name="Genome Announc.">
        <title>Draft genome sequence of the cellulolytic fungus Chaetomium globosum.</title>
        <authorList>
            <person name="Cuomo C.A."/>
            <person name="Untereiner W.A."/>
            <person name="Ma L.-J."/>
            <person name="Grabherr M."/>
            <person name="Birren B.W."/>
        </authorList>
    </citation>
    <scope>NUCLEOTIDE SEQUENCE [LARGE SCALE GENOMIC DNA]</scope>
    <source>
        <strain evidence="3">ATCC 6205 / CBS 148.51 / DSM 1962 / NBRC 6347 / NRRL 1970</strain>
    </source>
</reference>
<feature type="compositionally biased region" description="Polar residues" evidence="1">
    <location>
        <begin position="79"/>
        <end position="95"/>
    </location>
</feature>
<dbReference type="AlphaFoldDB" id="Q2GV22"/>
<dbReference type="Proteomes" id="UP000001056">
    <property type="component" value="Unassembled WGS sequence"/>
</dbReference>
<evidence type="ECO:0000313" key="3">
    <source>
        <dbReference type="Proteomes" id="UP000001056"/>
    </source>
</evidence>
<accession>Q2GV22</accession>
<organism evidence="2 3">
    <name type="scientific">Chaetomium globosum (strain ATCC 6205 / CBS 148.51 / DSM 1962 / NBRC 6347 / NRRL 1970)</name>
    <name type="common">Soil fungus</name>
    <dbReference type="NCBI Taxonomy" id="306901"/>
    <lineage>
        <taxon>Eukaryota</taxon>
        <taxon>Fungi</taxon>
        <taxon>Dikarya</taxon>
        <taxon>Ascomycota</taxon>
        <taxon>Pezizomycotina</taxon>
        <taxon>Sordariomycetes</taxon>
        <taxon>Sordariomycetidae</taxon>
        <taxon>Sordariales</taxon>
        <taxon>Chaetomiaceae</taxon>
        <taxon>Chaetomium</taxon>
    </lineage>
</organism>
<name>Q2GV22_CHAGB</name>